<organism evidence="1 2">
    <name type="scientific">Dendrobium thyrsiflorum</name>
    <name type="common">Pinecone-like raceme dendrobium</name>
    <name type="synonym">Orchid</name>
    <dbReference type="NCBI Taxonomy" id="117978"/>
    <lineage>
        <taxon>Eukaryota</taxon>
        <taxon>Viridiplantae</taxon>
        <taxon>Streptophyta</taxon>
        <taxon>Embryophyta</taxon>
        <taxon>Tracheophyta</taxon>
        <taxon>Spermatophyta</taxon>
        <taxon>Magnoliopsida</taxon>
        <taxon>Liliopsida</taxon>
        <taxon>Asparagales</taxon>
        <taxon>Orchidaceae</taxon>
        <taxon>Epidendroideae</taxon>
        <taxon>Malaxideae</taxon>
        <taxon>Dendrobiinae</taxon>
        <taxon>Dendrobium</taxon>
    </lineage>
</organism>
<keyword evidence="2" id="KW-1185">Reference proteome</keyword>
<accession>A0ABD0VR24</accession>
<protein>
    <submittedName>
        <fullName evidence="1">Uncharacterized protein</fullName>
    </submittedName>
</protein>
<dbReference type="AlphaFoldDB" id="A0ABD0VR24"/>
<evidence type="ECO:0000313" key="2">
    <source>
        <dbReference type="Proteomes" id="UP001552299"/>
    </source>
</evidence>
<comment type="caution">
    <text evidence="1">The sequence shown here is derived from an EMBL/GenBank/DDBJ whole genome shotgun (WGS) entry which is preliminary data.</text>
</comment>
<gene>
    <name evidence="1" type="ORF">M5K25_001670</name>
</gene>
<dbReference type="Proteomes" id="UP001552299">
    <property type="component" value="Unassembled WGS sequence"/>
</dbReference>
<proteinExistence type="predicted"/>
<dbReference type="EMBL" id="JANQDX010000002">
    <property type="protein sequence ID" value="KAL0927495.1"/>
    <property type="molecule type" value="Genomic_DNA"/>
</dbReference>
<name>A0ABD0VR24_DENTH</name>
<evidence type="ECO:0000313" key="1">
    <source>
        <dbReference type="EMBL" id="KAL0927495.1"/>
    </source>
</evidence>
<reference evidence="1 2" key="1">
    <citation type="journal article" date="2024" name="Plant Biotechnol. J.">
        <title>Dendrobium thyrsiflorum genome and its molecular insights into genes involved in important horticultural traits.</title>
        <authorList>
            <person name="Chen B."/>
            <person name="Wang J.Y."/>
            <person name="Zheng P.J."/>
            <person name="Li K.L."/>
            <person name="Liang Y.M."/>
            <person name="Chen X.F."/>
            <person name="Zhang C."/>
            <person name="Zhao X."/>
            <person name="He X."/>
            <person name="Zhang G.Q."/>
            <person name="Liu Z.J."/>
            <person name="Xu Q."/>
        </authorList>
    </citation>
    <scope>NUCLEOTIDE SEQUENCE [LARGE SCALE GENOMIC DNA]</scope>
    <source>
        <strain evidence="1">GZMU011</strain>
    </source>
</reference>
<sequence length="192" mass="21757">MWMKLSKGSLSNKLNSLQNQIANSSHAANELRALPRPRFNRDNVYNKLGSSKVNLHDLDDATVKGKYLPLSGRELLLDSDGEREDDSVNIVLHGLIDLQVDVEEWRLEDINLPLVVIHKSVVLLRIRHTKEKGNDDFPRPKTTPEAEAAAEAPGYLSFSEIRPVTELATNFMFFNQLPLFLLPDLELFPPYP</sequence>